<protein>
    <submittedName>
        <fullName evidence="2">Uncharacterized protein</fullName>
    </submittedName>
</protein>
<proteinExistence type="predicted"/>
<keyword evidence="1" id="KW-0812">Transmembrane</keyword>
<keyword evidence="1" id="KW-1133">Transmembrane helix</keyword>
<comment type="caution">
    <text evidence="2">The sequence shown here is derived from an EMBL/GenBank/DDBJ whole genome shotgun (WGS) entry which is preliminary data.</text>
</comment>
<keyword evidence="3" id="KW-1185">Reference proteome</keyword>
<evidence type="ECO:0000256" key="1">
    <source>
        <dbReference type="SAM" id="Phobius"/>
    </source>
</evidence>
<feature type="transmembrane region" description="Helical" evidence="1">
    <location>
        <begin position="87"/>
        <end position="115"/>
    </location>
</feature>
<evidence type="ECO:0000313" key="3">
    <source>
        <dbReference type="Proteomes" id="UP000289738"/>
    </source>
</evidence>
<dbReference type="AlphaFoldDB" id="A0A445AN35"/>
<name>A0A445AN35_ARAHY</name>
<reference evidence="2 3" key="1">
    <citation type="submission" date="2019-01" db="EMBL/GenBank/DDBJ databases">
        <title>Sequencing of cultivated peanut Arachis hypogaea provides insights into genome evolution and oil improvement.</title>
        <authorList>
            <person name="Chen X."/>
        </authorList>
    </citation>
    <scope>NUCLEOTIDE SEQUENCE [LARGE SCALE GENOMIC DNA]</scope>
    <source>
        <strain evidence="3">cv. Fuhuasheng</strain>
        <tissue evidence="2">Leaves</tissue>
    </source>
</reference>
<evidence type="ECO:0000313" key="2">
    <source>
        <dbReference type="EMBL" id="RYR27857.1"/>
    </source>
</evidence>
<gene>
    <name evidence="2" type="ORF">Ahy_B01g051920</name>
</gene>
<keyword evidence="1" id="KW-0472">Membrane</keyword>
<dbReference type="EMBL" id="SDMP01000011">
    <property type="protein sequence ID" value="RYR27857.1"/>
    <property type="molecule type" value="Genomic_DNA"/>
</dbReference>
<organism evidence="2 3">
    <name type="scientific">Arachis hypogaea</name>
    <name type="common">Peanut</name>
    <dbReference type="NCBI Taxonomy" id="3818"/>
    <lineage>
        <taxon>Eukaryota</taxon>
        <taxon>Viridiplantae</taxon>
        <taxon>Streptophyta</taxon>
        <taxon>Embryophyta</taxon>
        <taxon>Tracheophyta</taxon>
        <taxon>Spermatophyta</taxon>
        <taxon>Magnoliopsida</taxon>
        <taxon>eudicotyledons</taxon>
        <taxon>Gunneridae</taxon>
        <taxon>Pentapetalae</taxon>
        <taxon>rosids</taxon>
        <taxon>fabids</taxon>
        <taxon>Fabales</taxon>
        <taxon>Fabaceae</taxon>
        <taxon>Papilionoideae</taxon>
        <taxon>50 kb inversion clade</taxon>
        <taxon>dalbergioids sensu lato</taxon>
        <taxon>Dalbergieae</taxon>
        <taxon>Pterocarpus clade</taxon>
        <taxon>Arachis</taxon>
    </lineage>
</organism>
<dbReference type="Proteomes" id="UP000289738">
    <property type="component" value="Chromosome B01"/>
</dbReference>
<sequence length="154" mass="17143">MEEGTSTRSTPVTLTQSGFASESETDNSVYDCLINLVLSAIAMMHEDLTAANNLFQEHKPAFFIYLVAQICHEIAKKTPRPNTLTTILFHGSGVIAFEALLWLIVAGQFLGFFIINVPISLLTLLCYYHSIYALVTVCYGEMFGFMVQQFEDGN</sequence>
<accession>A0A445AN35</accession>